<accession>A0AAD9I7L4</accession>
<evidence type="ECO:0000313" key="2">
    <source>
        <dbReference type="Proteomes" id="UP001217918"/>
    </source>
</evidence>
<name>A0AAD9I7L4_9PEZI</name>
<dbReference type="SUPFAM" id="SSF52540">
    <property type="entry name" value="P-loop containing nucleoside triphosphate hydrolases"/>
    <property type="match status" value="1"/>
</dbReference>
<sequence length="239" mass="24281">MDARGTIETAAVLCARPLPASAPPGPPHFTVHPSGRGLTRTRAGAAGQPRADTFTAELDHVFGPGGDADAALDVAVYRRSLVTRLLDGGGDGSGDPAILVSVVEVGAGHKPCDLVAGGGGPALELGKHTVASLRATTCVTAALQKRRTAATGLNATSSRTHGIVVLRLAEGGTLVVSTPDLFTTTLAHVIGLAATEGTAGNAKVMWLATVECRARAGDNALKNSIITLEMGYRDRAYSA</sequence>
<organism evidence="1 2">
    <name type="scientific">Phyllachora maydis</name>
    <dbReference type="NCBI Taxonomy" id="1825666"/>
    <lineage>
        <taxon>Eukaryota</taxon>
        <taxon>Fungi</taxon>
        <taxon>Dikarya</taxon>
        <taxon>Ascomycota</taxon>
        <taxon>Pezizomycotina</taxon>
        <taxon>Sordariomycetes</taxon>
        <taxon>Sordariomycetidae</taxon>
        <taxon>Phyllachorales</taxon>
        <taxon>Phyllachoraceae</taxon>
        <taxon>Phyllachora</taxon>
    </lineage>
</organism>
<keyword evidence="2" id="KW-1185">Reference proteome</keyword>
<proteinExistence type="predicted"/>
<protein>
    <recommendedName>
        <fullName evidence="3">Kinesin motor domain-containing protein</fullName>
    </recommendedName>
</protein>
<dbReference type="AlphaFoldDB" id="A0AAD9I7L4"/>
<dbReference type="InterPro" id="IPR027417">
    <property type="entry name" value="P-loop_NTPase"/>
</dbReference>
<evidence type="ECO:0008006" key="3">
    <source>
        <dbReference type="Google" id="ProtNLM"/>
    </source>
</evidence>
<evidence type="ECO:0000313" key="1">
    <source>
        <dbReference type="EMBL" id="KAK2072115.1"/>
    </source>
</evidence>
<gene>
    <name evidence="1" type="ORF">P8C59_006491</name>
</gene>
<dbReference type="EMBL" id="JAQQPM010000005">
    <property type="protein sequence ID" value="KAK2072115.1"/>
    <property type="molecule type" value="Genomic_DNA"/>
</dbReference>
<dbReference type="Proteomes" id="UP001217918">
    <property type="component" value="Unassembled WGS sequence"/>
</dbReference>
<comment type="caution">
    <text evidence="1">The sequence shown here is derived from an EMBL/GenBank/DDBJ whole genome shotgun (WGS) entry which is preliminary data.</text>
</comment>
<reference evidence="1" key="1">
    <citation type="journal article" date="2023" name="Mol. Plant Microbe Interact.">
        <title>Elucidating the Obligate Nature and Biological Capacity of an Invasive Fungal Corn Pathogen.</title>
        <authorList>
            <person name="MacCready J.S."/>
            <person name="Roggenkamp E.M."/>
            <person name="Gdanetz K."/>
            <person name="Chilvers M.I."/>
        </authorList>
    </citation>
    <scope>NUCLEOTIDE SEQUENCE</scope>
    <source>
        <strain evidence="1">PM02</strain>
    </source>
</reference>